<evidence type="ECO:0000256" key="2">
    <source>
        <dbReference type="SAM" id="SignalP"/>
    </source>
</evidence>
<feature type="compositionally biased region" description="Low complexity" evidence="1">
    <location>
        <begin position="31"/>
        <end position="48"/>
    </location>
</feature>
<accession>A0A1H6J2Z0</accession>
<dbReference type="OrthoDB" id="1821017at2"/>
<evidence type="ECO:0000256" key="1">
    <source>
        <dbReference type="SAM" id="MobiDB-lite"/>
    </source>
</evidence>
<keyword evidence="2" id="KW-0732">Signal</keyword>
<evidence type="ECO:0000313" key="3">
    <source>
        <dbReference type="EMBL" id="SEH54986.1"/>
    </source>
</evidence>
<feature type="chain" id="PRO_5039605227" description="DUF4367 domain-containing protein" evidence="2">
    <location>
        <begin position="24"/>
        <end position="201"/>
    </location>
</feature>
<feature type="region of interest" description="Disordered" evidence="1">
    <location>
        <begin position="31"/>
        <end position="58"/>
    </location>
</feature>
<sequence length="201" mass="21985">MKKLHFTAVIAAALMAVSLCSCLDKKNDTSDTNASAASEASTEGTTSAPPVPMSPVIENTEYKNGNYKSHSFSMYAEPNIWKYDSSETVTEGGAMPCDLKMVTDRDFTTCGLKIYVAENTDGKSAQEAISSENNDNIIFTGTTATAKCTFYYYEWAANDDLHCRSYLADFGGKYLCVYAESTNFGYVEGKITEILSSIREN</sequence>
<dbReference type="AlphaFoldDB" id="A0A1H6J2Z0"/>
<feature type="signal peptide" evidence="2">
    <location>
        <begin position="1"/>
        <end position="23"/>
    </location>
</feature>
<dbReference type="Proteomes" id="UP000183190">
    <property type="component" value="Unassembled WGS sequence"/>
</dbReference>
<name>A0A1H6J2Z0_RUMFL</name>
<gene>
    <name evidence="3" type="ORF">SAMN02910265_01357</name>
</gene>
<dbReference type="EMBL" id="FNWV01000004">
    <property type="protein sequence ID" value="SEH54986.1"/>
    <property type="molecule type" value="Genomic_DNA"/>
</dbReference>
<dbReference type="RefSeq" id="WP_074715737.1">
    <property type="nucleotide sequence ID" value="NZ_FNWV01000004.1"/>
</dbReference>
<dbReference type="PROSITE" id="PS51257">
    <property type="entry name" value="PROKAR_LIPOPROTEIN"/>
    <property type="match status" value="1"/>
</dbReference>
<evidence type="ECO:0008006" key="5">
    <source>
        <dbReference type="Google" id="ProtNLM"/>
    </source>
</evidence>
<reference evidence="3 4" key="1">
    <citation type="submission" date="2016-10" db="EMBL/GenBank/DDBJ databases">
        <authorList>
            <person name="de Groot N.N."/>
        </authorList>
    </citation>
    <scope>NUCLEOTIDE SEQUENCE [LARGE SCALE GENOMIC DNA]</scope>
    <source>
        <strain evidence="3 4">YAD2003</strain>
    </source>
</reference>
<protein>
    <recommendedName>
        <fullName evidence="5">DUF4367 domain-containing protein</fullName>
    </recommendedName>
</protein>
<evidence type="ECO:0000313" key="4">
    <source>
        <dbReference type="Proteomes" id="UP000183190"/>
    </source>
</evidence>
<organism evidence="3 4">
    <name type="scientific">Ruminococcus flavefaciens</name>
    <dbReference type="NCBI Taxonomy" id="1265"/>
    <lineage>
        <taxon>Bacteria</taxon>
        <taxon>Bacillati</taxon>
        <taxon>Bacillota</taxon>
        <taxon>Clostridia</taxon>
        <taxon>Eubacteriales</taxon>
        <taxon>Oscillospiraceae</taxon>
        <taxon>Ruminococcus</taxon>
    </lineage>
</organism>
<proteinExistence type="predicted"/>